<feature type="compositionally biased region" description="Basic and acidic residues" evidence="1">
    <location>
        <begin position="585"/>
        <end position="595"/>
    </location>
</feature>
<evidence type="ECO:0000313" key="2">
    <source>
        <dbReference type="EMBL" id="KAF2032823.1"/>
    </source>
</evidence>
<gene>
    <name evidence="2" type="ORF">EK21DRAFT_60072</name>
</gene>
<reference evidence="2" key="1">
    <citation type="journal article" date="2020" name="Stud. Mycol.">
        <title>101 Dothideomycetes genomes: a test case for predicting lifestyles and emergence of pathogens.</title>
        <authorList>
            <person name="Haridas S."/>
            <person name="Albert R."/>
            <person name="Binder M."/>
            <person name="Bloem J."/>
            <person name="Labutti K."/>
            <person name="Salamov A."/>
            <person name="Andreopoulos B."/>
            <person name="Baker S."/>
            <person name="Barry K."/>
            <person name="Bills G."/>
            <person name="Bluhm B."/>
            <person name="Cannon C."/>
            <person name="Castanera R."/>
            <person name="Culley D."/>
            <person name="Daum C."/>
            <person name="Ezra D."/>
            <person name="Gonzalez J."/>
            <person name="Henrissat B."/>
            <person name="Kuo A."/>
            <person name="Liang C."/>
            <person name="Lipzen A."/>
            <person name="Lutzoni F."/>
            <person name="Magnuson J."/>
            <person name="Mondo S."/>
            <person name="Nolan M."/>
            <person name="Ohm R."/>
            <person name="Pangilinan J."/>
            <person name="Park H.-J."/>
            <person name="Ramirez L."/>
            <person name="Alfaro M."/>
            <person name="Sun H."/>
            <person name="Tritt A."/>
            <person name="Yoshinaga Y."/>
            <person name="Zwiers L.-H."/>
            <person name="Turgeon B."/>
            <person name="Goodwin S."/>
            <person name="Spatafora J."/>
            <person name="Crous P."/>
            <person name="Grigoriev I."/>
        </authorList>
    </citation>
    <scope>NUCLEOTIDE SEQUENCE</scope>
    <source>
        <strain evidence="2">CBS 110217</strain>
    </source>
</reference>
<accession>A0A9P4LP70</accession>
<feature type="compositionally biased region" description="Basic residues" evidence="1">
    <location>
        <begin position="354"/>
        <end position="364"/>
    </location>
</feature>
<feature type="compositionally biased region" description="Basic and acidic residues" evidence="1">
    <location>
        <begin position="314"/>
        <end position="334"/>
    </location>
</feature>
<feature type="compositionally biased region" description="Low complexity" evidence="1">
    <location>
        <begin position="643"/>
        <end position="654"/>
    </location>
</feature>
<feature type="compositionally biased region" description="Low complexity" evidence="1">
    <location>
        <begin position="106"/>
        <end position="116"/>
    </location>
</feature>
<dbReference type="AlphaFoldDB" id="A0A9P4LP70"/>
<feature type="compositionally biased region" description="Polar residues" evidence="1">
    <location>
        <begin position="83"/>
        <end position="95"/>
    </location>
</feature>
<proteinExistence type="predicted"/>
<evidence type="ECO:0000256" key="1">
    <source>
        <dbReference type="SAM" id="MobiDB-lite"/>
    </source>
</evidence>
<feature type="region of interest" description="Disordered" evidence="1">
    <location>
        <begin position="1086"/>
        <end position="1116"/>
    </location>
</feature>
<sequence>MAEPQSDVYALLEAHFDDQPKLRHYKHLPHRTDELRTFSSATAPLVLTADDDTDSVFTDQQPTPLEPPAVLKGTDGLPPTPPTMSQDGQPAQNLETGPHADDVMNSLTSKKSTLSTPVNARSPPTPDPSPPRSGASHANLERPNLFAYPSSRAESFMTAREDPLSSEASEGRSVTPANERLSTVEEDRGLGLAFENEDNDITPTDSVRRIYPPQAEPDATAGAPQVKDDSMEEVVPDREWNTELMRNVTIRRKRKPSTSPRKDPVPAVGIGETASPSPSPRPRRASGLRERVEASHSPVTPSIENFAQSIGWPSEDRWATEEIAEERGREEQKRNSTSSVSSTVVEARIIITPPRRRQTLRHSGKNMAYRDEGSPTPSRNSRRQSSRQSSIPEDVPLHRLVHKRVSLADRTKRISAESDTLGSERSVSSPLSFRSRIIDSSAATLRHQESVRMVLQPAADILSRTNSVTRPYHAGEMFHKRIASAPEPARKSAMSSAPRHYSQLSPPNSPRRAEQVRFQTPDDEPMSSIRSPGPSFDSPRSVKRRQRSNVAETKQPIDVNKSLPAIPHNEQSDSAPRDAFLGASHPEEERRPPSALMERVRQLVAEREAADEAAIAAKSTKSPATPEQPAALSPPQEQTPSTGRGSLSPLGLSLSRERASTSPEVVIRPSLDRVSTEEMIRRSHEYRRPSEEHGRVSFDRSTIRTEEHAGARHLFASTTPFSQFSDTPIEVSEATAVSIFPHNNHSLLVVQQVSRGNSMLPESRQLEHGEYLSRHEFQEHRSTPTPPFVDASESHHDGAQHTPQPPTLNFEPSTPPMQIALPQPSAVDSPLKNPRAPPEPPVINFIPPTPMEELEKQLVPGPPKRSDSHPQRRLSLVQRARRYSDQLLPTLLNRAASNRGRYVSDSHRSHRNPKVPSVNEEDGTLHPFWRPRGFWDGFDDSESESSEEGLHPGGDTSDVEEEAQPPRRSNTLGKRLTSGFRGSGGFLIGNSLGVERHGTNKRRHHVTLPPHFPKSPKSSTHTSSPKIMIQPPTFHDSNNRVSKRTSHGSLRAAERRGSWRDGRSLPGLGKKYQVQYIGLSGVKERFREGRREKRRDKIRQSIGTRVYDEHGGPNAT</sequence>
<evidence type="ECO:0000313" key="3">
    <source>
        <dbReference type="Proteomes" id="UP000799777"/>
    </source>
</evidence>
<feature type="compositionally biased region" description="Polar residues" evidence="1">
    <location>
        <begin position="297"/>
        <end position="308"/>
    </location>
</feature>
<feature type="region of interest" description="Disordered" evidence="1">
    <location>
        <begin position="51"/>
        <end position="397"/>
    </location>
</feature>
<feature type="region of interest" description="Disordered" evidence="1">
    <location>
        <begin position="607"/>
        <end position="667"/>
    </location>
</feature>
<dbReference type="Proteomes" id="UP000799777">
    <property type="component" value="Unassembled WGS sequence"/>
</dbReference>
<dbReference type="EMBL" id="ML978170">
    <property type="protein sequence ID" value="KAF2032823.1"/>
    <property type="molecule type" value="Genomic_DNA"/>
</dbReference>
<feature type="region of interest" description="Disordered" evidence="1">
    <location>
        <begin position="898"/>
        <end position="978"/>
    </location>
</feature>
<feature type="region of interest" description="Disordered" evidence="1">
    <location>
        <begin position="777"/>
        <end position="841"/>
    </location>
</feature>
<feature type="region of interest" description="Disordered" evidence="1">
    <location>
        <begin position="485"/>
        <end position="595"/>
    </location>
</feature>
<organism evidence="2 3">
    <name type="scientific">Setomelanomma holmii</name>
    <dbReference type="NCBI Taxonomy" id="210430"/>
    <lineage>
        <taxon>Eukaryota</taxon>
        <taxon>Fungi</taxon>
        <taxon>Dikarya</taxon>
        <taxon>Ascomycota</taxon>
        <taxon>Pezizomycotina</taxon>
        <taxon>Dothideomycetes</taxon>
        <taxon>Pleosporomycetidae</taxon>
        <taxon>Pleosporales</taxon>
        <taxon>Pleosporineae</taxon>
        <taxon>Phaeosphaeriaceae</taxon>
        <taxon>Setomelanomma</taxon>
    </lineage>
</organism>
<feature type="compositionally biased region" description="Basic and acidic residues" evidence="1">
    <location>
        <begin position="1106"/>
        <end position="1116"/>
    </location>
</feature>
<feature type="compositionally biased region" description="Low complexity" evidence="1">
    <location>
        <begin position="336"/>
        <end position="353"/>
    </location>
</feature>
<name>A0A9P4LP70_9PLEO</name>
<feature type="region of interest" description="Disordered" evidence="1">
    <location>
        <begin position="1004"/>
        <end position="1067"/>
    </location>
</feature>
<feature type="compositionally biased region" description="Acidic residues" evidence="1">
    <location>
        <begin position="937"/>
        <end position="947"/>
    </location>
</feature>
<protein>
    <submittedName>
        <fullName evidence="2">Uncharacterized protein</fullName>
    </submittedName>
</protein>
<dbReference type="OrthoDB" id="3870679at2759"/>
<keyword evidence="3" id="KW-1185">Reference proteome</keyword>
<comment type="caution">
    <text evidence="2">The sequence shown here is derived from an EMBL/GenBank/DDBJ whole genome shotgun (WGS) entry which is preliminary data.</text>
</comment>
<feature type="compositionally biased region" description="Basic and acidic residues" evidence="1">
    <location>
        <begin position="1052"/>
        <end position="1063"/>
    </location>
</feature>
<feature type="compositionally biased region" description="Low complexity" evidence="1">
    <location>
        <begin position="1015"/>
        <end position="1026"/>
    </location>
</feature>